<dbReference type="InterPro" id="IPR000073">
    <property type="entry name" value="AB_hydrolase_1"/>
</dbReference>
<protein>
    <recommendedName>
        <fullName evidence="2">AB hydrolase-1 domain-containing protein</fullName>
    </recommendedName>
</protein>
<reference evidence="3 4" key="1">
    <citation type="journal article" date="2019" name="Int. J. Syst. Evol. Microbiol.">
        <title>The Global Catalogue of Microorganisms (GCM) 10K type strain sequencing project: providing services to taxonomists for standard genome sequencing and annotation.</title>
        <authorList>
            <consortium name="The Broad Institute Genomics Platform"/>
            <consortium name="The Broad Institute Genome Sequencing Center for Infectious Disease"/>
            <person name="Wu L."/>
            <person name="Ma J."/>
        </authorList>
    </citation>
    <scope>NUCLEOTIDE SEQUENCE [LARGE SCALE GENOMIC DNA]</scope>
    <source>
        <strain evidence="3 4">JCM 7356</strain>
    </source>
</reference>
<feature type="signal peptide" evidence="1">
    <location>
        <begin position="1"/>
        <end position="23"/>
    </location>
</feature>
<dbReference type="Proteomes" id="UP001500305">
    <property type="component" value="Unassembled WGS sequence"/>
</dbReference>
<keyword evidence="1" id="KW-0732">Signal</keyword>
<proteinExistence type="predicted"/>
<dbReference type="InterPro" id="IPR029058">
    <property type="entry name" value="AB_hydrolase_fold"/>
</dbReference>
<evidence type="ECO:0000313" key="4">
    <source>
        <dbReference type="Proteomes" id="UP001500305"/>
    </source>
</evidence>
<sequence length="186" mass="18848">MNRHTRLAGLVAAVLAVVGASSAALSTSAQARPASVSTSAQAVSARIPALAHWQGPKPTVVLVHGAWADASGWTPEVKRLQAAGFPVVAPSNPLRGLNSDADYIHSVLERISGPIILVGHSYGGAVITNAVQGDPNVRALVYIAAFAPDQGDSLAGLNGSALGKEIPAVPVVPSTYPQVGAARARS</sequence>
<organism evidence="3 4">
    <name type="scientific">Kitasatospora cystarginea</name>
    <dbReference type="NCBI Taxonomy" id="58350"/>
    <lineage>
        <taxon>Bacteria</taxon>
        <taxon>Bacillati</taxon>
        <taxon>Actinomycetota</taxon>
        <taxon>Actinomycetes</taxon>
        <taxon>Kitasatosporales</taxon>
        <taxon>Streptomycetaceae</taxon>
        <taxon>Kitasatospora</taxon>
    </lineage>
</organism>
<feature type="chain" id="PRO_5045156536" description="AB hydrolase-1 domain-containing protein" evidence="1">
    <location>
        <begin position="24"/>
        <end position="186"/>
    </location>
</feature>
<evidence type="ECO:0000256" key="1">
    <source>
        <dbReference type="SAM" id="SignalP"/>
    </source>
</evidence>
<name>A0ABN3ELI8_9ACTN</name>
<dbReference type="EMBL" id="BAAATR010000026">
    <property type="protein sequence ID" value="GAA2261565.1"/>
    <property type="molecule type" value="Genomic_DNA"/>
</dbReference>
<evidence type="ECO:0000259" key="2">
    <source>
        <dbReference type="Pfam" id="PF12697"/>
    </source>
</evidence>
<feature type="domain" description="AB hydrolase-1" evidence="2">
    <location>
        <begin position="60"/>
        <end position="155"/>
    </location>
</feature>
<evidence type="ECO:0000313" key="3">
    <source>
        <dbReference type="EMBL" id="GAA2261565.1"/>
    </source>
</evidence>
<dbReference type="Gene3D" id="3.40.50.1820">
    <property type="entry name" value="alpha/beta hydrolase"/>
    <property type="match status" value="1"/>
</dbReference>
<dbReference type="RefSeq" id="WP_344638956.1">
    <property type="nucleotide sequence ID" value="NZ_BAAATR010000026.1"/>
</dbReference>
<dbReference type="InterPro" id="IPR052897">
    <property type="entry name" value="Sec-Metab_Biosynth_Hydrolase"/>
</dbReference>
<dbReference type="Pfam" id="PF12697">
    <property type="entry name" value="Abhydrolase_6"/>
    <property type="match status" value="1"/>
</dbReference>
<comment type="caution">
    <text evidence="3">The sequence shown here is derived from an EMBL/GenBank/DDBJ whole genome shotgun (WGS) entry which is preliminary data.</text>
</comment>
<gene>
    <name evidence="3" type="ORF">GCM10010430_52400</name>
</gene>
<dbReference type="PANTHER" id="PTHR37017">
    <property type="entry name" value="AB HYDROLASE-1 DOMAIN-CONTAINING PROTEIN-RELATED"/>
    <property type="match status" value="1"/>
</dbReference>
<dbReference type="SUPFAM" id="SSF53474">
    <property type="entry name" value="alpha/beta-Hydrolases"/>
    <property type="match status" value="1"/>
</dbReference>
<accession>A0ABN3ELI8</accession>
<keyword evidence="4" id="KW-1185">Reference proteome</keyword>
<dbReference type="PANTHER" id="PTHR37017:SF11">
    <property type="entry name" value="ESTERASE_LIPASE_THIOESTERASE DOMAIN-CONTAINING PROTEIN"/>
    <property type="match status" value="1"/>
</dbReference>